<evidence type="ECO:0000256" key="2">
    <source>
        <dbReference type="SAM" id="MobiDB-lite"/>
    </source>
</evidence>
<proteinExistence type="predicted"/>
<dbReference type="EMBL" id="OIVN01001491">
    <property type="protein sequence ID" value="SPC94598.1"/>
    <property type="molecule type" value="Genomic_DNA"/>
</dbReference>
<protein>
    <submittedName>
        <fullName evidence="3">Uncharacterized protein</fullName>
    </submittedName>
</protein>
<accession>A0A2N9G4X3</accession>
<organism evidence="3">
    <name type="scientific">Fagus sylvatica</name>
    <name type="common">Beechnut</name>
    <dbReference type="NCBI Taxonomy" id="28930"/>
    <lineage>
        <taxon>Eukaryota</taxon>
        <taxon>Viridiplantae</taxon>
        <taxon>Streptophyta</taxon>
        <taxon>Embryophyta</taxon>
        <taxon>Tracheophyta</taxon>
        <taxon>Spermatophyta</taxon>
        <taxon>Magnoliopsida</taxon>
        <taxon>eudicotyledons</taxon>
        <taxon>Gunneridae</taxon>
        <taxon>Pentapetalae</taxon>
        <taxon>rosids</taxon>
        <taxon>fabids</taxon>
        <taxon>Fagales</taxon>
        <taxon>Fagaceae</taxon>
        <taxon>Fagus</taxon>
    </lineage>
</organism>
<evidence type="ECO:0000256" key="1">
    <source>
        <dbReference type="SAM" id="Coils"/>
    </source>
</evidence>
<name>A0A2N9G4X3_FAGSY</name>
<keyword evidence="1" id="KW-0175">Coiled coil</keyword>
<feature type="compositionally biased region" description="Basic and acidic residues" evidence="2">
    <location>
        <begin position="483"/>
        <end position="502"/>
    </location>
</feature>
<evidence type="ECO:0000313" key="3">
    <source>
        <dbReference type="EMBL" id="SPC94598.1"/>
    </source>
</evidence>
<feature type="region of interest" description="Disordered" evidence="2">
    <location>
        <begin position="242"/>
        <end position="295"/>
    </location>
</feature>
<gene>
    <name evidence="3" type="ORF">FSB_LOCUS22480</name>
</gene>
<sequence>MGRLAKLVNTEEKIVQFKKRYGFPEDVHIRHVPFDDLALIQYQDLVLPIVAIVEGGLVTGLPDSIKGQDEDFLVITGNWQNPLFSCPLILREPDKEFTTKNVTFMERKTIEHLLKRPCFIDSGRRPRSTPILLNYVPSYKSFQNGPTVKDFRQVGVTVSWPGKYQEEIIQAVPLTIRRKIQIPQLVTPPTDPNFVPSIQSSEVGLPVIQFPSLFETTPKASKDMLVQKRTINLGFVLEAFAPQPSERGEDRDDEVGEQQVLPPTESSKAKFLSQKGKNKNGRALQKATGHVSHKRKHRSGSKVTWICEFYVEARPLDEEDLVLKSKEVVQGIFEAGSRLLEIEHLLNESLIENDRLHDLQKTASTRIQAAESNHKSVEAGLKTAECQVKELIAKLDRDINRACELRAKIKELKTEGFDEAANSLKSQLVEECNKCFLQGWHSALDQAGVDDASELYNLGPKHQPFRVGSPEEHEEEEAAGGLRDPEADEVLKDPKAAEDLRDPAQIPVVESKKEMMVLIKKII</sequence>
<feature type="coiled-coil region" evidence="1">
    <location>
        <begin position="367"/>
        <end position="401"/>
    </location>
</feature>
<feature type="region of interest" description="Disordered" evidence="2">
    <location>
        <begin position="460"/>
        <end position="503"/>
    </location>
</feature>
<dbReference type="AlphaFoldDB" id="A0A2N9G4X3"/>
<reference evidence="3" key="1">
    <citation type="submission" date="2018-02" db="EMBL/GenBank/DDBJ databases">
        <authorList>
            <person name="Cohen D.B."/>
            <person name="Kent A.D."/>
        </authorList>
    </citation>
    <scope>NUCLEOTIDE SEQUENCE</scope>
</reference>